<dbReference type="Proteomes" id="UP000230069">
    <property type="component" value="Unassembled WGS sequence"/>
</dbReference>
<dbReference type="STRING" id="218851.A0A2G5DID5"/>
<accession>A0A2G5DID5</accession>
<reference evidence="2 3" key="1">
    <citation type="submission" date="2017-09" db="EMBL/GenBank/DDBJ databases">
        <title>WGS assembly of Aquilegia coerulea Goldsmith.</title>
        <authorList>
            <person name="Hodges S."/>
            <person name="Kramer E."/>
            <person name="Nordborg M."/>
            <person name="Tomkins J."/>
            <person name="Borevitz J."/>
            <person name="Derieg N."/>
            <person name="Yan J."/>
            <person name="Mihaltcheva S."/>
            <person name="Hayes R.D."/>
            <person name="Rokhsar D."/>
        </authorList>
    </citation>
    <scope>NUCLEOTIDE SEQUENCE [LARGE SCALE GENOMIC DNA]</scope>
    <source>
        <strain evidence="3">cv. Goldsmith</strain>
    </source>
</reference>
<organism evidence="2 3">
    <name type="scientific">Aquilegia coerulea</name>
    <name type="common">Rocky mountain columbine</name>
    <dbReference type="NCBI Taxonomy" id="218851"/>
    <lineage>
        <taxon>Eukaryota</taxon>
        <taxon>Viridiplantae</taxon>
        <taxon>Streptophyta</taxon>
        <taxon>Embryophyta</taxon>
        <taxon>Tracheophyta</taxon>
        <taxon>Spermatophyta</taxon>
        <taxon>Magnoliopsida</taxon>
        <taxon>Ranunculales</taxon>
        <taxon>Ranunculaceae</taxon>
        <taxon>Thalictroideae</taxon>
        <taxon>Aquilegia</taxon>
    </lineage>
</organism>
<evidence type="ECO:0000313" key="2">
    <source>
        <dbReference type="EMBL" id="PIA43290.1"/>
    </source>
</evidence>
<dbReference type="EMBL" id="KZ305037">
    <property type="protein sequence ID" value="PIA43290.1"/>
    <property type="molecule type" value="Genomic_DNA"/>
</dbReference>
<dbReference type="AlphaFoldDB" id="A0A2G5DID5"/>
<dbReference type="PANTHER" id="PTHR35488:SF4">
    <property type="entry name" value="DUF4005 DOMAIN-CONTAINING PROTEIN"/>
    <property type="match status" value="1"/>
</dbReference>
<dbReference type="PANTHER" id="PTHR35488">
    <property type="entry name" value="OS05G0358900 PROTEIN-RELATED"/>
    <property type="match status" value="1"/>
</dbReference>
<sequence length="170" mass="18951">MKKSPIFPNSEPALLDPHGLFDPTLHFSQFLEEAKKNRTSEAKTQTLSQLRNQQAQTKMPSHEKNINKSWKSALLFSWLKVDKKHKPPRASSSSVSPHTSYLKPGSLSGPIYGSGRKATPSLQVKRPVSGPISNLFNVRKDQDLSIPYVSLDELNHPTNSQAYGPVYLVT</sequence>
<feature type="region of interest" description="Disordered" evidence="1">
    <location>
        <begin position="85"/>
        <end position="112"/>
    </location>
</feature>
<name>A0A2G5DID5_AQUCA</name>
<evidence type="ECO:0000313" key="3">
    <source>
        <dbReference type="Proteomes" id="UP000230069"/>
    </source>
</evidence>
<dbReference type="InParanoid" id="A0A2G5DID5"/>
<evidence type="ECO:0000256" key="1">
    <source>
        <dbReference type="SAM" id="MobiDB-lite"/>
    </source>
</evidence>
<feature type="compositionally biased region" description="Polar residues" evidence="1">
    <location>
        <begin position="90"/>
        <end position="99"/>
    </location>
</feature>
<keyword evidence="3" id="KW-1185">Reference proteome</keyword>
<gene>
    <name evidence="2" type="ORF">AQUCO_02000605v1</name>
</gene>
<proteinExistence type="predicted"/>
<dbReference type="OrthoDB" id="737456at2759"/>
<protein>
    <submittedName>
        <fullName evidence="2">Uncharacterized protein</fullName>
    </submittedName>
</protein>